<evidence type="ECO:0000256" key="3">
    <source>
        <dbReference type="ARBA" id="ARBA00022452"/>
    </source>
</evidence>
<dbReference type="PANTHER" id="PTHR30069">
    <property type="entry name" value="TONB-DEPENDENT OUTER MEMBRANE RECEPTOR"/>
    <property type="match status" value="1"/>
</dbReference>
<evidence type="ECO:0000259" key="12">
    <source>
        <dbReference type="Pfam" id="PF00593"/>
    </source>
</evidence>
<feature type="domain" description="TonB-dependent receptor-like beta-barrel" evidence="12">
    <location>
        <begin position="354"/>
        <end position="779"/>
    </location>
</feature>
<dbReference type="GO" id="GO:0044718">
    <property type="term" value="P:siderophore transmembrane transport"/>
    <property type="evidence" value="ECO:0007669"/>
    <property type="project" value="TreeGrafter"/>
</dbReference>
<dbReference type="PANTHER" id="PTHR30069:SF29">
    <property type="entry name" value="HEMOGLOBIN AND HEMOGLOBIN-HAPTOGLOBIN-BINDING PROTEIN 1-RELATED"/>
    <property type="match status" value="1"/>
</dbReference>
<keyword evidence="9 10" id="KW-0998">Cell outer membrane</keyword>
<dbReference type="Pfam" id="PF07715">
    <property type="entry name" value="Plug"/>
    <property type="match status" value="1"/>
</dbReference>
<dbReference type="GO" id="GO:0009279">
    <property type="term" value="C:cell outer membrane"/>
    <property type="evidence" value="ECO:0007669"/>
    <property type="project" value="UniProtKB-SubCell"/>
</dbReference>
<dbReference type="EMBL" id="CP019288">
    <property type="protein sequence ID" value="QHI37740.1"/>
    <property type="molecule type" value="Genomic_DNA"/>
</dbReference>
<dbReference type="CDD" id="cd01347">
    <property type="entry name" value="ligand_gated_channel"/>
    <property type="match status" value="1"/>
</dbReference>
<dbReference type="InterPro" id="IPR037066">
    <property type="entry name" value="Plug_dom_sf"/>
</dbReference>
<evidence type="ECO:0000313" key="14">
    <source>
        <dbReference type="EMBL" id="QHI37740.1"/>
    </source>
</evidence>
<evidence type="ECO:0000259" key="13">
    <source>
        <dbReference type="Pfam" id="PF07715"/>
    </source>
</evidence>
<name>A0A7L4ZMM1_9FLAO</name>
<evidence type="ECO:0000256" key="4">
    <source>
        <dbReference type="ARBA" id="ARBA00022692"/>
    </source>
</evidence>
<evidence type="ECO:0000256" key="7">
    <source>
        <dbReference type="ARBA" id="ARBA00023136"/>
    </source>
</evidence>
<comment type="similarity">
    <text evidence="10 11">Belongs to the TonB-dependent receptor family.</text>
</comment>
<gene>
    <name evidence="14" type="primary">cirA_2</name>
    <name evidence="14" type="ORF">IMCC3317_31210</name>
</gene>
<protein>
    <submittedName>
        <fullName evidence="14">Colicin I receptor</fullName>
    </submittedName>
</protein>
<keyword evidence="2 10" id="KW-0813">Transport</keyword>
<keyword evidence="3 10" id="KW-1134">Transmembrane beta strand</keyword>
<dbReference type="PROSITE" id="PS01156">
    <property type="entry name" value="TONB_DEPENDENT_REC_2"/>
    <property type="match status" value="1"/>
</dbReference>
<organism evidence="14 15">
    <name type="scientific">Kordia antarctica</name>
    <dbReference type="NCBI Taxonomy" id="1218801"/>
    <lineage>
        <taxon>Bacteria</taxon>
        <taxon>Pseudomonadati</taxon>
        <taxon>Bacteroidota</taxon>
        <taxon>Flavobacteriia</taxon>
        <taxon>Flavobacteriales</taxon>
        <taxon>Flavobacteriaceae</taxon>
        <taxon>Kordia</taxon>
    </lineage>
</organism>
<evidence type="ECO:0000256" key="6">
    <source>
        <dbReference type="ARBA" id="ARBA00023077"/>
    </source>
</evidence>
<sequence>MKYSNKIKGIAILISFVFSTALFGQEIQVKDILNDRNISNVNVYNSDQSKGGITNAKGKIDISMFSDDEKITFQHISYSPETYTKAEILQRKNKIYLIKNSSELSKIVISVSKWQQNKKEVPEKIVSISRQDIAYSSPQTAADLLEKSGKIFVQKSQLGGGSPMIRGFSTNRLLISVDGVRMNNAIFRGGNIQNIISIDPFNVNNTEVILGAGSVIYGSDAVGGVMNFYTKTPKLSWNDETIFSGNASMRYSTANTEKTGHADFGFGLKKWGFLTSVSYSDFDDLRMGRNGKDTYLRPEYVTRINGEDAVVTNGNPLIQRSTGYNQINLAQRIKLVPDDIWEFDLGLHYSATSNYPRYDRLIQYRNGALRYGDWYYGPQKWFMANFQTQKKGNNTYYDNVKFTNAYQRFEESRNKRNFQDVILNVNEEKVDAISSNLDFEKRFTPKIKTFYGLEYVYNKVHSDGFDKNIDTGEITDAPSRYPDGATWQSMAAYASLEYKLNPKFTIQSGLRYNHILIDTDFDTTFFPFPFTDASTNTGAFTGSVGFSWLPSTWQITANIGTAFRAPNIDDIGKVFDSEPGSVVVPNPNLTPEHAYSAEFGIQKRIGSSFDLNFTAFYTILDDALIRKDFNLNGETEILYNGELSNVQAIQNASKVFTYGFEFGFVAKFDKKTKITADLTIPRGEEEQEDGTKVPLRHVSPIFGNIHFIYKNERLKFDVFANYNSSITFENLAPSERSKAYLYATDKNGNPYAPSWFTINAKSSFEISKKINLTASLENIADQRYRTYSSGITAPGRNLILGLNYTF</sequence>
<dbReference type="GO" id="GO:0015344">
    <property type="term" value="F:siderophore uptake transmembrane transporter activity"/>
    <property type="evidence" value="ECO:0007669"/>
    <property type="project" value="TreeGrafter"/>
</dbReference>
<evidence type="ECO:0000256" key="5">
    <source>
        <dbReference type="ARBA" id="ARBA00022729"/>
    </source>
</evidence>
<proteinExistence type="inferred from homology"/>
<dbReference type="InterPro" id="IPR010917">
    <property type="entry name" value="TonB_rcpt_CS"/>
</dbReference>
<dbReference type="InterPro" id="IPR036942">
    <property type="entry name" value="Beta-barrel_TonB_sf"/>
</dbReference>
<dbReference type="Pfam" id="PF00593">
    <property type="entry name" value="TonB_dep_Rec_b-barrel"/>
    <property type="match status" value="1"/>
</dbReference>
<keyword evidence="15" id="KW-1185">Reference proteome</keyword>
<keyword evidence="8 14" id="KW-0675">Receptor</keyword>
<dbReference type="SUPFAM" id="SSF56935">
    <property type="entry name" value="Porins"/>
    <property type="match status" value="1"/>
</dbReference>
<comment type="subcellular location">
    <subcellularLocation>
        <location evidence="1 10">Cell outer membrane</location>
        <topology evidence="1 10">Multi-pass membrane protein</topology>
    </subcellularLocation>
</comment>
<evidence type="ECO:0000256" key="9">
    <source>
        <dbReference type="ARBA" id="ARBA00023237"/>
    </source>
</evidence>
<evidence type="ECO:0000256" key="11">
    <source>
        <dbReference type="RuleBase" id="RU003357"/>
    </source>
</evidence>
<feature type="domain" description="TonB-dependent receptor plug" evidence="13">
    <location>
        <begin position="118"/>
        <end position="225"/>
    </location>
</feature>
<dbReference type="Gene3D" id="2.40.170.20">
    <property type="entry name" value="TonB-dependent receptor, beta-barrel domain"/>
    <property type="match status" value="1"/>
</dbReference>
<dbReference type="InterPro" id="IPR012910">
    <property type="entry name" value="Plug_dom"/>
</dbReference>
<dbReference type="Gene3D" id="2.170.130.10">
    <property type="entry name" value="TonB-dependent receptor, plug domain"/>
    <property type="match status" value="1"/>
</dbReference>
<evidence type="ECO:0000313" key="15">
    <source>
        <dbReference type="Proteomes" id="UP000464657"/>
    </source>
</evidence>
<dbReference type="KEGG" id="kan:IMCC3317_31210"/>
<reference evidence="14 15" key="1">
    <citation type="journal article" date="2013" name="Int. J. Syst. Evol. Microbiol.">
        <title>Kordia antarctica sp. nov., isolated from Antarctic seawater.</title>
        <authorList>
            <person name="Baek K."/>
            <person name="Choi A."/>
            <person name="Kang I."/>
            <person name="Lee K."/>
            <person name="Cho J.C."/>
        </authorList>
    </citation>
    <scope>NUCLEOTIDE SEQUENCE [LARGE SCALE GENOMIC DNA]</scope>
    <source>
        <strain evidence="14 15">IMCC3317</strain>
    </source>
</reference>
<dbReference type="Proteomes" id="UP000464657">
    <property type="component" value="Chromosome"/>
</dbReference>
<dbReference type="InterPro" id="IPR000531">
    <property type="entry name" value="Beta-barrel_TonB"/>
</dbReference>
<dbReference type="InterPro" id="IPR039426">
    <property type="entry name" value="TonB-dep_rcpt-like"/>
</dbReference>
<dbReference type="AlphaFoldDB" id="A0A7L4ZMM1"/>
<dbReference type="PROSITE" id="PS52016">
    <property type="entry name" value="TONB_DEPENDENT_REC_3"/>
    <property type="match status" value="1"/>
</dbReference>
<evidence type="ECO:0000256" key="8">
    <source>
        <dbReference type="ARBA" id="ARBA00023170"/>
    </source>
</evidence>
<keyword evidence="6 11" id="KW-0798">TonB box</keyword>
<dbReference type="RefSeq" id="WP_160130339.1">
    <property type="nucleotide sequence ID" value="NZ_CP019288.1"/>
</dbReference>
<accession>A0A7L4ZMM1</accession>
<evidence type="ECO:0000256" key="10">
    <source>
        <dbReference type="PROSITE-ProRule" id="PRU01360"/>
    </source>
</evidence>
<keyword evidence="7 10" id="KW-0472">Membrane</keyword>
<keyword evidence="5" id="KW-0732">Signal</keyword>
<evidence type="ECO:0000256" key="1">
    <source>
        <dbReference type="ARBA" id="ARBA00004571"/>
    </source>
</evidence>
<keyword evidence="4 10" id="KW-0812">Transmembrane</keyword>
<evidence type="ECO:0000256" key="2">
    <source>
        <dbReference type="ARBA" id="ARBA00022448"/>
    </source>
</evidence>
<dbReference type="OrthoDB" id="9764669at2"/>